<dbReference type="Pfam" id="PF05192">
    <property type="entry name" value="MutS_III"/>
    <property type="match status" value="1"/>
</dbReference>
<dbReference type="InterPro" id="IPR016151">
    <property type="entry name" value="DNA_mismatch_repair_MutS_N"/>
</dbReference>
<evidence type="ECO:0000256" key="7">
    <source>
        <dbReference type="ARBA" id="ARBA00023204"/>
    </source>
</evidence>
<dbReference type="NCBIfam" id="TIGR01070">
    <property type="entry name" value="mutS1"/>
    <property type="match status" value="1"/>
</dbReference>
<dbReference type="InterPro" id="IPR005748">
    <property type="entry name" value="DNA_mismatch_repair_MutS"/>
</dbReference>
<dbReference type="PIRSF" id="PIRSF037677">
    <property type="entry name" value="DNA_mis_repair_Msh6"/>
    <property type="match status" value="1"/>
</dbReference>
<evidence type="ECO:0000256" key="3">
    <source>
        <dbReference type="ARBA" id="ARBA00022741"/>
    </source>
</evidence>
<dbReference type="InterPro" id="IPR027417">
    <property type="entry name" value="P-loop_NTPase"/>
</dbReference>
<dbReference type="GO" id="GO:0005829">
    <property type="term" value="C:cytosol"/>
    <property type="evidence" value="ECO:0007669"/>
    <property type="project" value="TreeGrafter"/>
</dbReference>
<evidence type="ECO:0000313" key="13">
    <source>
        <dbReference type="Proteomes" id="UP000184032"/>
    </source>
</evidence>
<dbReference type="SMART" id="SM00533">
    <property type="entry name" value="MUTSd"/>
    <property type="match status" value="1"/>
</dbReference>
<dbReference type="Pfam" id="PF05190">
    <property type="entry name" value="MutS_IV"/>
    <property type="match status" value="1"/>
</dbReference>
<dbReference type="AlphaFoldDB" id="A0A1M5NWD5"/>
<keyword evidence="6 9" id="KW-0238">DNA-binding</keyword>
<dbReference type="Pfam" id="PF05188">
    <property type="entry name" value="MutS_II"/>
    <property type="match status" value="1"/>
</dbReference>
<dbReference type="SUPFAM" id="SSF52540">
    <property type="entry name" value="P-loop containing nucleoside triphosphate hydrolases"/>
    <property type="match status" value="1"/>
</dbReference>
<dbReference type="PROSITE" id="PS00486">
    <property type="entry name" value="DNA_MISMATCH_REPAIR_2"/>
    <property type="match status" value="1"/>
</dbReference>
<evidence type="ECO:0000256" key="9">
    <source>
        <dbReference type="HAMAP-Rule" id="MF_00096"/>
    </source>
</evidence>
<keyword evidence="13" id="KW-1185">Reference proteome</keyword>
<dbReference type="PANTHER" id="PTHR11361">
    <property type="entry name" value="DNA MISMATCH REPAIR PROTEIN MUTS FAMILY MEMBER"/>
    <property type="match status" value="1"/>
</dbReference>
<dbReference type="FunFam" id="3.40.1170.10:FF:000001">
    <property type="entry name" value="DNA mismatch repair protein MutS"/>
    <property type="match status" value="1"/>
</dbReference>
<dbReference type="InterPro" id="IPR007860">
    <property type="entry name" value="DNA_mmatch_repair_MutS_con_dom"/>
</dbReference>
<comment type="similarity">
    <text evidence="1 9 10">Belongs to the DNA mismatch repair MutS family.</text>
</comment>
<dbReference type="Pfam" id="PF00488">
    <property type="entry name" value="MutS_V"/>
    <property type="match status" value="1"/>
</dbReference>
<dbReference type="GO" id="GO:0140664">
    <property type="term" value="F:ATP-dependent DNA damage sensor activity"/>
    <property type="evidence" value="ECO:0007669"/>
    <property type="project" value="InterPro"/>
</dbReference>
<proteinExistence type="inferred from homology"/>
<dbReference type="RefSeq" id="WP_327020988.1">
    <property type="nucleotide sequence ID" value="NZ_FQXI01000001.1"/>
</dbReference>
<dbReference type="NCBIfam" id="NF003810">
    <property type="entry name" value="PRK05399.1"/>
    <property type="match status" value="1"/>
</dbReference>
<name>A0A1M5NWD5_9FIRM</name>
<evidence type="ECO:0000256" key="5">
    <source>
        <dbReference type="ARBA" id="ARBA00022840"/>
    </source>
</evidence>
<dbReference type="InterPro" id="IPR045076">
    <property type="entry name" value="MutS"/>
</dbReference>
<evidence type="ECO:0000259" key="11">
    <source>
        <dbReference type="PROSITE" id="PS00486"/>
    </source>
</evidence>
<sequence>MNKKDNNLTPMMEQYLKIKENHKEEILFFRLGDFYEMFLDDAVIASRELDIALTKRAGNSANSYPMCGVPYHVADSYISKLINKGYKVAICDQMEDPALAKGLVKRGVTKILTPGTFTDTNYLKRDENNYLLSAIINRNNIYISYADYSTGEVYTTFKTFFNFDDLTNFFTDECYRINPSEILINKQDDKKLNVFLTSSQFYINYIEDIFDGVDLSVEEESFINENIFKDLSTLKNEGKIDDYSSINVLLKYLIKTQKMSLNHLNSIIYYEDKNFLILDEHCKKNLELIKGINTDNRSESLLEILDSTKTAMGSRELKKWIEEPLVNKKQIEERFDILESFISDLMLLDSTGTLLKQIYDIERLSVKISNKSINPKEMVSLSNSLEYIEDIKELFSRSENKMINKLSYNLNSLEQIRSEINTIIVDDPPVIIDDNRFIKHGYSEELDELFEASEKGKQWILDLEEREKNRTGIKKLRVKYNKILGYFIEVTKANIEQVPSDYIRKQTLVGSERYFSIELKEMESRLLGSKDEALKLQMKIFNSLKAFLLSNLFSIQKTAKEIAKIDVLVSLSIVAKNNNYVRPTLNTEGVISIKDGRHPIVESKFTEELFVPNDTCMDMDKNLIHVITGPNMAGKSTYMRQVAIIIIMAQMGSFVPCKSANISIVDRIFTRIGASDNLARGDSTFMVEMKEVSNIIKNATKDSFLILDEVGRGTSTYDGLSIAWSIIEYIATAVKAKTLFATHYHELVNLSEKYDNVTNLTIAVEKKEDSIVFLRKIIEGFSNNSYGIEVAKLAGVNEYIVNRANELLTDMQNEEEMKINKNVLNNKTYKVEQKSIFDVKKDDFIKDVNAINVNEISPIQALNLLDQIIKKSKDLI</sequence>
<evidence type="ECO:0000256" key="4">
    <source>
        <dbReference type="ARBA" id="ARBA00022763"/>
    </source>
</evidence>
<keyword evidence="4 9" id="KW-0227">DNA damage</keyword>
<keyword evidence="7 9" id="KW-0234">DNA repair</keyword>
<dbReference type="HAMAP" id="MF_00096">
    <property type="entry name" value="MutS"/>
    <property type="match status" value="1"/>
</dbReference>
<evidence type="ECO:0000256" key="2">
    <source>
        <dbReference type="ARBA" id="ARBA00021982"/>
    </source>
</evidence>
<dbReference type="STRING" id="1120995.SAMN02745245_00090"/>
<dbReference type="GO" id="GO:0003684">
    <property type="term" value="F:damaged DNA binding"/>
    <property type="evidence" value="ECO:0007669"/>
    <property type="project" value="UniProtKB-UniRule"/>
</dbReference>
<evidence type="ECO:0000256" key="8">
    <source>
        <dbReference type="ARBA" id="ARBA00024647"/>
    </source>
</evidence>
<feature type="domain" description="DNA mismatch repair proteins mutS family" evidence="11">
    <location>
        <begin position="703"/>
        <end position="719"/>
    </location>
</feature>
<dbReference type="InterPro" id="IPR036187">
    <property type="entry name" value="DNA_mismatch_repair_MutS_sf"/>
</dbReference>
<comment type="function">
    <text evidence="8 9">This protein is involved in the repair of mismatches in DNA. It is possible that it carries out the mismatch recognition step. This protein has a weak ATPase activity.</text>
</comment>
<dbReference type="EMBL" id="FQXI01000001">
    <property type="protein sequence ID" value="SHG93788.1"/>
    <property type="molecule type" value="Genomic_DNA"/>
</dbReference>
<dbReference type="SUPFAM" id="SSF48334">
    <property type="entry name" value="DNA repair protein MutS, domain III"/>
    <property type="match status" value="1"/>
</dbReference>
<dbReference type="Pfam" id="PF01624">
    <property type="entry name" value="MutS_I"/>
    <property type="match status" value="1"/>
</dbReference>
<dbReference type="SMART" id="SM00534">
    <property type="entry name" value="MUTSac"/>
    <property type="match status" value="1"/>
</dbReference>
<dbReference type="InterPro" id="IPR017261">
    <property type="entry name" value="DNA_mismatch_repair_MutS/MSH"/>
</dbReference>
<protein>
    <recommendedName>
        <fullName evidence="2 9">DNA mismatch repair protein MutS</fullName>
    </recommendedName>
</protein>
<dbReference type="FunFam" id="3.40.50.300:FF:000870">
    <property type="entry name" value="MutS protein homolog 4"/>
    <property type="match status" value="1"/>
</dbReference>
<reference evidence="12 13" key="1">
    <citation type="submission" date="2016-11" db="EMBL/GenBank/DDBJ databases">
        <authorList>
            <person name="Jaros S."/>
            <person name="Januszkiewicz K."/>
            <person name="Wedrychowicz H."/>
        </authorList>
    </citation>
    <scope>NUCLEOTIDE SEQUENCE [LARGE SCALE GENOMIC DNA]</scope>
    <source>
        <strain evidence="12 13">DSM 21120</strain>
    </source>
</reference>
<gene>
    <name evidence="9" type="primary">mutS</name>
    <name evidence="12" type="ORF">SAMN02745245_00090</name>
</gene>
<dbReference type="InterPro" id="IPR007861">
    <property type="entry name" value="DNA_mismatch_repair_MutS_clamp"/>
</dbReference>
<dbReference type="SUPFAM" id="SSF53150">
    <property type="entry name" value="DNA repair protein MutS, domain II"/>
    <property type="match status" value="1"/>
</dbReference>
<dbReference type="SUPFAM" id="SSF55271">
    <property type="entry name" value="DNA repair protein MutS, domain I"/>
    <property type="match status" value="1"/>
</dbReference>
<evidence type="ECO:0000256" key="10">
    <source>
        <dbReference type="RuleBase" id="RU003756"/>
    </source>
</evidence>
<dbReference type="PANTHER" id="PTHR11361:SF34">
    <property type="entry name" value="DNA MISMATCH REPAIR PROTEIN MSH1, MITOCHONDRIAL"/>
    <property type="match status" value="1"/>
</dbReference>
<dbReference type="Gene3D" id="3.30.420.110">
    <property type="entry name" value="MutS, connector domain"/>
    <property type="match status" value="1"/>
</dbReference>
<dbReference type="GO" id="GO:0005524">
    <property type="term" value="F:ATP binding"/>
    <property type="evidence" value="ECO:0007669"/>
    <property type="project" value="UniProtKB-UniRule"/>
</dbReference>
<evidence type="ECO:0000313" key="12">
    <source>
        <dbReference type="EMBL" id="SHG93788.1"/>
    </source>
</evidence>
<dbReference type="Gene3D" id="3.40.50.300">
    <property type="entry name" value="P-loop containing nucleotide triphosphate hydrolases"/>
    <property type="match status" value="1"/>
</dbReference>
<accession>A0A1M5NWD5</accession>
<dbReference type="GO" id="GO:0006298">
    <property type="term" value="P:mismatch repair"/>
    <property type="evidence" value="ECO:0007669"/>
    <property type="project" value="UniProtKB-UniRule"/>
</dbReference>
<keyword evidence="3 9" id="KW-0547">Nucleotide-binding</keyword>
<dbReference type="Gene3D" id="1.10.1420.10">
    <property type="match status" value="2"/>
</dbReference>
<dbReference type="Gene3D" id="3.40.1170.10">
    <property type="entry name" value="DNA repair protein MutS, domain I"/>
    <property type="match status" value="1"/>
</dbReference>
<dbReference type="InterPro" id="IPR036678">
    <property type="entry name" value="MutS_con_dom_sf"/>
</dbReference>
<dbReference type="InterPro" id="IPR000432">
    <property type="entry name" value="DNA_mismatch_repair_MutS_C"/>
</dbReference>
<dbReference type="CDD" id="cd03284">
    <property type="entry name" value="ABC_MutS1"/>
    <property type="match status" value="1"/>
</dbReference>
<dbReference type="Proteomes" id="UP000184032">
    <property type="component" value="Unassembled WGS sequence"/>
</dbReference>
<evidence type="ECO:0000256" key="6">
    <source>
        <dbReference type="ARBA" id="ARBA00023125"/>
    </source>
</evidence>
<dbReference type="InterPro" id="IPR007696">
    <property type="entry name" value="DNA_mismatch_repair_MutS_core"/>
</dbReference>
<feature type="binding site" evidence="9">
    <location>
        <begin position="629"/>
        <end position="636"/>
    </location>
    <ligand>
        <name>ATP</name>
        <dbReference type="ChEBI" id="CHEBI:30616"/>
    </ligand>
</feature>
<organism evidence="12 13">
    <name type="scientific">Anaerosphaera aminiphila DSM 21120</name>
    <dbReference type="NCBI Taxonomy" id="1120995"/>
    <lineage>
        <taxon>Bacteria</taxon>
        <taxon>Bacillati</taxon>
        <taxon>Bacillota</taxon>
        <taxon>Tissierellia</taxon>
        <taxon>Tissierellales</taxon>
        <taxon>Peptoniphilaceae</taxon>
        <taxon>Anaerosphaera</taxon>
    </lineage>
</organism>
<keyword evidence="5 9" id="KW-0067">ATP-binding</keyword>
<dbReference type="GO" id="GO:0030983">
    <property type="term" value="F:mismatched DNA binding"/>
    <property type="evidence" value="ECO:0007669"/>
    <property type="project" value="InterPro"/>
</dbReference>
<dbReference type="InterPro" id="IPR007695">
    <property type="entry name" value="DNA_mismatch_repair_MutS-lik_N"/>
</dbReference>
<evidence type="ECO:0000256" key="1">
    <source>
        <dbReference type="ARBA" id="ARBA00006271"/>
    </source>
</evidence>